<evidence type="ECO:0000256" key="5">
    <source>
        <dbReference type="ARBA" id="ARBA00023172"/>
    </source>
</evidence>
<dbReference type="KEGG" id="aprs:BI364_07505"/>
<dbReference type="PANTHER" id="PTHR30405:SF25">
    <property type="entry name" value="RNA-GUIDED DNA ENDONUCLEASE INSQ-RELATED"/>
    <property type="match status" value="1"/>
</dbReference>
<feature type="domain" description="Probable transposase IS891/IS1136/IS1341" evidence="6">
    <location>
        <begin position="172"/>
        <end position="272"/>
    </location>
</feature>
<reference evidence="9" key="1">
    <citation type="submission" date="2016-09" db="EMBL/GenBank/DDBJ databases">
        <title>Acidihalobacter prosperus F5.</title>
        <authorList>
            <person name="Khaleque H.N."/>
            <person name="Ramsay J.P."/>
            <person name="Kaksonen A.H."/>
            <person name="Boxall N.J."/>
            <person name="Watkin E.L.J."/>
        </authorList>
    </citation>
    <scope>NUCLEOTIDE SEQUENCE [LARGE SCALE GENOMIC DNA]</scope>
    <source>
        <strain evidence="9">F5</strain>
    </source>
</reference>
<dbReference type="GO" id="GO:0032196">
    <property type="term" value="P:transposition"/>
    <property type="evidence" value="ECO:0007669"/>
    <property type="project" value="UniProtKB-KW"/>
</dbReference>
<evidence type="ECO:0000256" key="4">
    <source>
        <dbReference type="ARBA" id="ARBA00023125"/>
    </source>
</evidence>
<dbReference type="InterPro" id="IPR010095">
    <property type="entry name" value="Cas12f1-like_TNB"/>
</dbReference>
<gene>
    <name evidence="8" type="ORF">BI364_07505</name>
</gene>
<dbReference type="Pfam" id="PF01385">
    <property type="entry name" value="OrfB_IS605"/>
    <property type="match status" value="1"/>
</dbReference>
<evidence type="ECO:0000256" key="1">
    <source>
        <dbReference type="ARBA" id="ARBA00008761"/>
    </source>
</evidence>
<dbReference type="Proteomes" id="UP000095401">
    <property type="component" value="Chromosome"/>
</dbReference>
<dbReference type="GO" id="GO:0003677">
    <property type="term" value="F:DNA binding"/>
    <property type="evidence" value="ECO:0007669"/>
    <property type="project" value="UniProtKB-KW"/>
</dbReference>
<dbReference type="InterPro" id="IPR001959">
    <property type="entry name" value="Transposase"/>
</dbReference>
<dbReference type="Pfam" id="PF07282">
    <property type="entry name" value="Cas12f1-like_TNB"/>
    <property type="match status" value="1"/>
</dbReference>
<keyword evidence="4" id="KW-0238">DNA-binding</keyword>
<evidence type="ECO:0000313" key="9">
    <source>
        <dbReference type="Proteomes" id="UP000095401"/>
    </source>
</evidence>
<dbReference type="RefSeq" id="WP_070078209.1">
    <property type="nucleotide sequence ID" value="NZ_CP017415.1"/>
</dbReference>
<evidence type="ECO:0000256" key="3">
    <source>
        <dbReference type="ARBA" id="ARBA00022578"/>
    </source>
</evidence>
<protein>
    <submittedName>
        <fullName evidence="8">Transposase</fullName>
    </submittedName>
</protein>
<organism evidence="8 9">
    <name type="scientific">Acidihalobacter yilgarnensis</name>
    <dbReference type="NCBI Taxonomy" id="2819280"/>
    <lineage>
        <taxon>Bacteria</taxon>
        <taxon>Pseudomonadati</taxon>
        <taxon>Pseudomonadota</taxon>
        <taxon>Gammaproteobacteria</taxon>
        <taxon>Chromatiales</taxon>
        <taxon>Ectothiorhodospiraceae</taxon>
        <taxon>Acidihalobacter</taxon>
    </lineage>
</organism>
<sequence length="371" mass="41103">MTTQPTTTLKTLSVRVKDKHAKVLSRMAFEVNQVWNLANELSYEAWHIPVPEVGWVQGTWQLSAFDIQKALAGINKAHGWMIGSATIQEVIAVHGKSRHQFKSSKLRWRVSNGSKRNLGWIPFKARAARFEGGKVRFAGQSFGVWDSYGLDNYKFRAGSFAQDARGRWYFNICVEAPVENRLPTGATAIGINLGLKDVAICSDGERLEAKRLYRSLEAKLGIAQRAGKTDRVRAIHARIRNRRKDALHQFSSHLVKANAAIFVGNVSSSRLAKTRMAKSVLDAGWSMLRTQLQYKAIAHGVVFEEVNEAYTTQACSCCGSIGQSSPKGRAGLGIREWTCEDCGAVRDRDINAARNILALGHQRLAGGIPRL</sequence>
<keyword evidence="5" id="KW-0233">DNA recombination</keyword>
<keyword evidence="9" id="KW-1185">Reference proteome</keyword>
<comment type="similarity">
    <text evidence="2">In the N-terminal section; belongs to the transposase 2 family.</text>
</comment>
<dbReference type="GO" id="GO:0006310">
    <property type="term" value="P:DNA recombination"/>
    <property type="evidence" value="ECO:0007669"/>
    <property type="project" value="UniProtKB-KW"/>
</dbReference>
<keyword evidence="3" id="KW-0815">Transposition</keyword>
<dbReference type="EMBL" id="CP017415">
    <property type="protein sequence ID" value="AOU97831.1"/>
    <property type="molecule type" value="Genomic_DNA"/>
</dbReference>
<dbReference type="InterPro" id="IPR051399">
    <property type="entry name" value="RNA-guided_DNA_endo/Transpos"/>
</dbReference>
<name>A0A1D8IN36_9GAMM</name>
<dbReference type="NCBIfam" id="TIGR01766">
    <property type="entry name" value="IS200/IS605 family accessory protein TnpB-like domain"/>
    <property type="match status" value="1"/>
</dbReference>
<evidence type="ECO:0000313" key="8">
    <source>
        <dbReference type="EMBL" id="AOU97831.1"/>
    </source>
</evidence>
<dbReference type="PANTHER" id="PTHR30405">
    <property type="entry name" value="TRANSPOSASE"/>
    <property type="match status" value="1"/>
</dbReference>
<evidence type="ECO:0000259" key="7">
    <source>
        <dbReference type="Pfam" id="PF07282"/>
    </source>
</evidence>
<dbReference type="AlphaFoldDB" id="A0A1D8IN36"/>
<proteinExistence type="inferred from homology"/>
<comment type="similarity">
    <text evidence="1">In the C-terminal section; belongs to the transposase 35 family.</text>
</comment>
<evidence type="ECO:0000256" key="2">
    <source>
        <dbReference type="ARBA" id="ARBA00011044"/>
    </source>
</evidence>
<accession>A0A1D8IN36</accession>
<dbReference type="NCBIfam" id="NF040570">
    <property type="entry name" value="guided_TnpB"/>
    <property type="match status" value="1"/>
</dbReference>
<evidence type="ECO:0000259" key="6">
    <source>
        <dbReference type="Pfam" id="PF01385"/>
    </source>
</evidence>
<feature type="domain" description="Cas12f1-like TNB" evidence="7">
    <location>
        <begin position="285"/>
        <end position="356"/>
    </location>
</feature>